<evidence type="ECO:0000313" key="7">
    <source>
        <dbReference type="EMBL" id="QQP87434.1"/>
    </source>
</evidence>
<dbReference type="InterPro" id="IPR000878">
    <property type="entry name" value="4pyrrol_Mease"/>
</dbReference>
<dbReference type="Gene3D" id="3.40.50.150">
    <property type="entry name" value="Vaccinia Virus protein VP39"/>
    <property type="match status" value="1"/>
</dbReference>
<keyword evidence="3" id="KW-0489">Methyltransferase</keyword>
<dbReference type="SUPFAM" id="SSF53790">
    <property type="entry name" value="Tetrapyrrole methylase"/>
    <property type="match status" value="1"/>
</dbReference>
<dbReference type="PANTHER" id="PTHR43182:SF1">
    <property type="entry name" value="COBALT-PRECORRIN-7 C(5)-METHYLTRANSFERASE"/>
    <property type="match status" value="1"/>
</dbReference>
<keyword evidence="5" id="KW-0949">S-adenosyl-L-methionine</keyword>
<evidence type="ECO:0000256" key="1">
    <source>
        <dbReference type="ARBA" id="ARBA00004953"/>
    </source>
</evidence>
<dbReference type="Pfam" id="PF00590">
    <property type="entry name" value="TP_methylase"/>
    <property type="match status" value="1"/>
</dbReference>
<comment type="pathway">
    <text evidence="1">Cofactor biosynthesis; adenosylcobalamin biosynthesis.</text>
</comment>
<evidence type="ECO:0000256" key="3">
    <source>
        <dbReference type="ARBA" id="ARBA00022603"/>
    </source>
</evidence>
<keyword evidence="2" id="KW-0169">Cobalamin biosynthesis</keyword>
<dbReference type="NCBIfam" id="TIGR02469">
    <property type="entry name" value="CbiT"/>
    <property type="match status" value="1"/>
</dbReference>
<sequence length="401" mass="41888">MTGSAGAWLSVVGIGEDGLDGVSPAGRRLIDAAEMLMGGERHLAMVPDDGRERLAWPSPFNEGVERLMGLRGRRVCVLASGDPMDHGIGATLARRIPAGETIVVPAPGAFALACARMGWPRAEVETLSLHGRPAALLHAYVHPGARLLILSENGATPGVIAGLLRQRGYGGSRITVLEHLGGPRERCREWREPDLYADLNTVAVECVAEPGAPLLPRTPGLPDEAFRHDGQLTKREVRAATLAALAPVPGQLLWDVGAGCGSIALEWMRHHPACRAVAIEPRGDRLALIAANAEALGCPRLAIVEGKAPAALAGLSAPDAVFIGGGITAPGLFETCWEALPPGGRLVANAVTIQGEAVLTGAYARLGGSLTRIAISRAEPVGPFSGWRPVMPVTQLALIKT</sequence>
<dbReference type="EMBL" id="CP067420">
    <property type="protein sequence ID" value="QQP87434.1"/>
    <property type="molecule type" value="Genomic_DNA"/>
</dbReference>
<name>A0ABX7B186_9PROT</name>
<dbReference type="PIRSF" id="PIRSF036428">
    <property type="entry name" value="CobL"/>
    <property type="match status" value="1"/>
</dbReference>
<dbReference type="InterPro" id="IPR012818">
    <property type="entry name" value="CbiE"/>
</dbReference>
<evidence type="ECO:0000259" key="6">
    <source>
        <dbReference type="Pfam" id="PF00590"/>
    </source>
</evidence>
<keyword evidence="4" id="KW-0808">Transferase</keyword>
<reference evidence="7" key="1">
    <citation type="submission" date="2021-02" db="EMBL/GenBank/DDBJ databases">
        <title>Skermanella TT6 skin isolate.</title>
        <authorList>
            <person name="Lee K."/>
            <person name="Ganzorig M."/>
        </authorList>
    </citation>
    <scope>NUCLEOTIDE SEQUENCE</scope>
    <source>
        <strain evidence="7">TT6</strain>
    </source>
</reference>
<protein>
    <submittedName>
        <fullName evidence="7">Precorrin-6y C5,15-methyltransferase (Decarboxylating) subunit CbiE</fullName>
    </submittedName>
</protein>
<proteinExistence type="predicted"/>
<evidence type="ECO:0000313" key="8">
    <source>
        <dbReference type="Proteomes" id="UP000595197"/>
    </source>
</evidence>
<dbReference type="InterPro" id="IPR029063">
    <property type="entry name" value="SAM-dependent_MTases_sf"/>
</dbReference>
<evidence type="ECO:0000256" key="2">
    <source>
        <dbReference type="ARBA" id="ARBA00022573"/>
    </source>
</evidence>
<keyword evidence="8" id="KW-1185">Reference proteome</keyword>
<dbReference type="InterPro" id="IPR014008">
    <property type="entry name" value="Cbl_synth_MTase_CbiT"/>
</dbReference>
<dbReference type="InterPro" id="IPR006365">
    <property type="entry name" value="Cbl_synth_CobL"/>
</dbReference>
<organism evidence="7 8">
    <name type="scientific">Skermanella cutis</name>
    <dbReference type="NCBI Taxonomy" id="2775420"/>
    <lineage>
        <taxon>Bacteria</taxon>
        <taxon>Pseudomonadati</taxon>
        <taxon>Pseudomonadota</taxon>
        <taxon>Alphaproteobacteria</taxon>
        <taxon>Rhodospirillales</taxon>
        <taxon>Azospirillaceae</taxon>
        <taxon>Skermanella</taxon>
    </lineage>
</organism>
<evidence type="ECO:0000256" key="5">
    <source>
        <dbReference type="ARBA" id="ARBA00022691"/>
    </source>
</evidence>
<dbReference type="CDD" id="cd11644">
    <property type="entry name" value="Precorrin-6Y-MT"/>
    <property type="match status" value="1"/>
</dbReference>
<evidence type="ECO:0000256" key="4">
    <source>
        <dbReference type="ARBA" id="ARBA00022679"/>
    </source>
</evidence>
<feature type="domain" description="Tetrapyrrole methylase" evidence="6">
    <location>
        <begin position="9"/>
        <end position="192"/>
    </location>
</feature>
<gene>
    <name evidence="7" type="primary">cbiE</name>
    <name evidence="7" type="ORF">IGS68_15055</name>
</gene>
<dbReference type="InterPro" id="IPR035996">
    <property type="entry name" value="4pyrrol_Methylase_sf"/>
</dbReference>
<dbReference type="InterPro" id="IPR050714">
    <property type="entry name" value="Cobalamin_biosynth_MTase"/>
</dbReference>
<dbReference type="InterPro" id="IPR014777">
    <property type="entry name" value="4pyrrole_Mease_sub1"/>
</dbReference>
<dbReference type="SUPFAM" id="SSF53335">
    <property type="entry name" value="S-adenosyl-L-methionine-dependent methyltransferases"/>
    <property type="match status" value="1"/>
</dbReference>
<dbReference type="NCBIfam" id="TIGR02467">
    <property type="entry name" value="CbiE"/>
    <property type="match status" value="1"/>
</dbReference>
<dbReference type="CDD" id="cd02440">
    <property type="entry name" value="AdoMet_MTases"/>
    <property type="match status" value="1"/>
</dbReference>
<dbReference type="Proteomes" id="UP000595197">
    <property type="component" value="Chromosome"/>
</dbReference>
<dbReference type="PANTHER" id="PTHR43182">
    <property type="entry name" value="COBALT-PRECORRIN-6B C(15)-METHYLTRANSFERASE (DECARBOXYLATING)"/>
    <property type="match status" value="1"/>
</dbReference>
<dbReference type="RefSeq" id="WP_201070472.1">
    <property type="nucleotide sequence ID" value="NZ_CP067420.1"/>
</dbReference>
<dbReference type="Gene3D" id="3.40.1010.10">
    <property type="entry name" value="Cobalt-precorrin-4 Transmethylase, Domain 1"/>
    <property type="match status" value="1"/>
</dbReference>
<accession>A0ABX7B186</accession>